<keyword evidence="9" id="KW-0326">Glycosidase</keyword>
<dbReference type="PANTHER" id="PTHR33308:SF9">
    <property type="entry name" value="PEPTIDOGLYCAN HYDROLASE FLGJ"/>
    <property type="match status" value="1"/>
</dbReference>
<name>A0A4R2FE46_9GAMM</name>
<evidence type="ECO:0000256" key="4">
    <source>
        <dbReference type="ARBA" id="ARBA00007974"/>
    </source>
</evidence>
<evidence type="ECO:0000256" key="11">
    <source>
        <dbReference type="ARBA" id="ARBA00030835"/>
    </source>
</evidence>
<evidence type="ECO:0000256" key="8">
    <source>
        <dbReference type="ARBA" id="ARBA00022801"/>
    </source>
</evidence>
<evidence type="ECO:0000256" key="7">
    <source>
        <dbReference type="ARBA" id="ARBA00022795"/>
    </source>
</evidence>
<dbReference type="InterPro" id="IPR051056">
    <property type="entry name" value="Glycosyl_Hydrolase_73"/>
</dbReference>
<dbReference type="Gene3D" id="2.10.70.40">
    <property type="entry name" value="peptidoglycan hydrolase"/>
    <property type="match status" value="1"/>
</dbReference>
<evidence type="ECO:0000256" key="3">
    <source>
        <dbReference type="ARBA" id="ARBA00006880"/>
    </source>
</evidence>
<evidence type="ECO:0000256" key="10">
    <source>
        <dbReference type="ARBA" id="ARBA00023316"/>
    </source>
</evidence>
<dbReference type="SMART" id="SM00047">
    <property type="entry name" value="LYZ2"/>
    <property type="match status" value="1"/>
</dbReference>
<protein>
    <recommendedName>
        <fullName evidence="5">Peptidoglycan hydrolase FlgJ</fullName>
    </recommendedName>
    <alternativeName>
        <fullName evidence="11">Muramidase FlgJ</fullName>
    </alternativeName>
</protein>
<dbReference type="Pfam" id="PF01832">
    <property type="entry name" value="Glucosaminidase"/>
    <property type="match status" value="1"/>
</dbReference>
<dbReference type="InterPro" id="IPR002901">
    <property type="entry name" value="MGlyc_endo_b_GlcNAc-like_dom"/>
</dbReference>
<dbReference type="GO" id="GO:0071555">
    <property type="term" value="P:cell wall organization"/>
    <property type="evidence" value="ECO:0007669"/>
    <property type="project" value="UniProtKB-KW"/>
</dbReference>
<proteinExistence type="inferred from homology"/>
<keyword evidence="13" id="KW-0969">Cilium</keyword>
<dbReference type="Proteomes" id="UP000294832">
    <property type="component" value="Unassembled WGS sequence"/>
</dbReference>
<evidence type="ECO:0000256" key="9">
    <source>
        <dbReference type="ARBA" id="ARBA00023295"/>
    </source>
</evidence>
<dbReference type="GO" id="GO:0004040">
    <property type="term" value="F:amidase activity"/>
    <property type="evidence" value="ECO:0007669"/>
    <property type="project" value="InterPro"/>
</dbReference>
<dbReference type="GO" id="GO:0071973">
    <property type="term" value="P:bacterial-type flagellum-dependent cell motility"/>
    <property type="evidence" value="ECO:0007669"/>
    <property type="project" value="TreeGrafter"/>
</dbReference>
<dbReference type="InterPro" id="IPR019301">
    <property type="entry name" value="Flagellar_prot_FlgJ_N"/>
</dbReference>
<comment type="caution">
    <text evidence="13">The sequence shown here is derived from an EMBL/GenBank/DDBJ whole genome shotgun (WGS) entry which is preliminary data.</text>
</comment>
<evidence type="ECO:0000256" key="6">
    <source>
        <dbReference type="ARBA" id="ARBA00022764"/>
    </source>
</evidence>
<comment type="similarity">
    <text evidence="4">In the C-terminal section; belongs to the glycosyl hydrolase 73 family.</text>
</comment>
<feature type="domain" description="Mannosyl-glycoprotein endo-beta-N-acetylglucosamidase-like" evidence="12">
    <location>
        <begin position="197"/>
        <end position="359"/>
    </location>
</feature>
<keyword evidence="13" id="KW-0966">Cell projection</keyword>
<comment type="subcellular location">
    <subcellularLocation>
        <location evidence="2">Periplasm</location>
    </subcellularLocation>
</comment>
<comment type="similarity">
    <text evidence="3">In the N-terminal section; belongs to the FlgJ family.</text>
</comment>
<dbReference type="InterPro" id="IPR013377">
    <property type="entry name" value="FlgJ"/>
</dbReference>
<evidence type="ECO:0000256" key="2">
    <source>
        <dbReference type="ARBA" id="ARBA00004418"/>
    </source>
</evidence>
<comment type="function">
    <text evidence="1">Flagellum-specific muramidase which hydrolyzes the peptidoglycan layer to assemble the rod structure in the periplasmic space.</text>
</comment>
<dbReference type="GO" id="GO:0044780">
    <property type="term" value="P:bacterial-type flagellum assembly"/>
    <property type="evidence" value="ECO:0007669"/>
    <property type="project" value="InterPro"/>
</dbReference>
<dbReference type="EMBL" id="SLWF01000008">
    <property type="protein sequence ID" value="TCN85815.1"/>
    <property type="molecule type" value="Genomic_DNA"/>
</dbReference>
<keyword evidence="10" id="KW-0961">Cell wall biogenesis/degradation</keyword>
<organism evidence="13 14">
    <name type="scientific">Shewanella fodinae</name>
    <dbReference type="NCBI Taxonomy" id="552357"/>
    <lineage>
        <taxon>Bacteria</taxon>
        <taxon>Pseudomonadati</taxon>
        <taxon>Pseudomonadota</taxon>
        <taxon>Gammaproteobacteria</taxon>
        <taxon>Alteromonadales</taxon>
        <taxon>Shewanellaceae</taxon>
        <taxon>Shewanella</taxon>
    </lineage>
</organism>
<keyword evidence="7" id="KW-1005">Bacterial flagellum biogenesis</keyword>
<keyword evidence="14" id="KW-1185">Reference proteome</keyword>
<evidence type="ECO:0000259" key="12">
    <source>
        <dbReference type="SMART" id="SM00047"/>
    </source>
</evidence>
<keyword evidence="13" id="KW-0282">Flagellum</keyword>
<dbReference type="RefSeq" id="WP_133038568.1">
    <property type="nucleotide sequence ID" value="NZ_SLWF01000008.1"/>
</dbReference>
<dbReference type="AlphaFoldDB" id="A0A4R2FE46"/>
<evidence type="ECO:0000313" key="13">
    <source>
        <dbReference type="EMBL" id="TCN85815.1"/>
    </source>
</evidence>
<keyword evidence="8" id="KW-0378">Hydrolase</keyword>
<gene>
    <name evidence="13" type="ORF">EDC91_10853</name>
</gene>
<dbReference type="NCBIfam" id="TIGR02541">
    <property type="entry name" value="flagell_FlgJ"/>
    <property type="match status" value="1"/>
</dbReference>
<dbReference type="OrthoDB" id="289937at2"/>
<accession>A0A4R2FE46</accession>
<evidence type="ECO:0000256" key="1">
    <source>
        <dbReference type="ARBA" id="ARBA00002954"/>
    </source>
</evidence>
<dbReference type="GO" id="GO:0016798">
    <property type="term" value="F:hydrolase activity, acting on glycosyl bonds"/>
    <property type="evidence" value="ECO:0007669"/>
    <property type="project" value="UniProtKB-KW"/>
</dbReference>
<dbReference type="PANTHER" id="PTHR33308">
    <property type="entry name" value="PEPTIDOGLYCAN HYDROLASE FLGJ"/>
    <property type="match status" value="1"/>
</dbReference>
<keyword evidence="6" id="KW-0574">Periplasm</keyword>
<sequence length="365" mass="39938">MDQLSNSSQFLDIAGLDNLRAKAQKDQKSALKEVAQQFESIFVQMLMKSMREANEAFETDNPLNSQYTKFYEQMHDQQMSVDLSRKGMLGLADLMVQQLDPQDSGITPASVLRNAQGPLHMTSAQDATHRQPEAPAEIAEPALHFSRQTRTVAPVRANNTATDTASVSATTALPQPPTGGLDYDTLDSILTGKALPQDSGSISSQEDFVKVLYPYAREAAEKLGTSPEVLLAQSALETGWGQKMVKTADGRPSNNLFNIKADSRWSGNSTNATTMEYERGTPVRENAAFRVYGNLKDSFKDYVALISQNERYSKAREVAAEPAKYVRGLAEAGYATDPQYASKVMKVLQSIKSDFGQFIQGAGGQ</sequence>
<dbReference type="FunFam" id="2.10.70.40:FF:000001">
    <property type="entry name" value="Flagellar assembly peptidoglycan hydrolase FlgJ"/>
    <property type="match status" value="1"/>
</dbReference>
<reference evidence="13 14" key="1">
    <citation type="submission" date="2019-03" db="EMBL/GenBank/DDBJ databases">
        <title>Freshwater and sediment microbial communities from various areas in North America, analyzing microbe dynamics in response to fracking.</title>
        <authorList>
            <person name="Lamendella R."/>
        </authorList>
    </citation>
    <scope>NUCLEOTIDE SEQUENCE [LARGE SCALE GENOMIC DNA]</scope>
    <source>
        <strain evidence="13 14">74A</strain>
    </source>
</reference>
<evidence type="ECO:0000256" key="5">
    <source>
        <dbReference type="ARBA" id="ARBA00013433"/>
    </source>
</evidence>
<dbReference type="GO" id="GO:0042597">
    <property type="term" value="C:periplasmic space"/>
    <property type="evidence" value="ECO:0007669"/>
    <property type="project" value="UniProtKB-SubCell"/>
</dbReference>
<dbReference type="Gene3D" id="1.10.530.10">
    <property type="match status" value="1"/>
</dbReference>
<evidence type="ECO:0000313" key="14">
    <source>
        <dbReference type="Proteomes" id="UP000294832"/>
    </source>
</evidence>
<dbReference type="Pfam" id="PF10135">
    <property type="entry name" value="Rod-binding"/>
    <property type="match status" value="1"/>
</dbReference>